<evidence type="ECO:0000313" key="1">
    <source>
        <dbReference type="EMBL" id="VDP40421.1"/>
    </source>
</evidence>
<reference evidence="1 2" key="1">
    <citation type="submission" date="2018-11" db="EMBL/GenBank/DDBJ databases">
        <authorList>
            <consortium name="Pathogen Informatics"/>
        </authorList>
    </citation>
    <scope>NUCLEOTIDE SEQUENCE [LARGE SCALE GENOMIC DNA]</scope>
    <source>
        <strain evidence="1 2">Zambia</strain>
    </source>
</reference>
<sequence length="95" mass="10845">MLNEFSHDRKPDMVLMDADFSNGSLLCNDILTKFEETLSEESELDVIPNIICPHNAFVPRGKLVQCEAQVLNDLDFDYNSDDFVSTAVYLFSQKH</sequence>
<dbReference type="AlphaFoldDB" id="A0A183N060"/>
<proteinExistence type="predicted"/>
<organism evidence="1 2">
    <name type="scientific">Schistosoma margrebowiei</name>
    <dbReference type="NCBI Taxonomy" id="48269"/>
    <lineage>
        <taxon>Eukaryota</taxon>
        <taxon>Metazoa</taxon>
        <taxon>Spiralia</taxon>
        <taxon>Lophotrochozoa</taxon>
        <taxon>Platyhelminthes</taxon>
        <taxon>Trematoda</taxon>
        <taxon>Digenea</taxon>
        <taxon>Strigeidida</taxon>
        <taxon>Schistosomatoidea</taxon>
        <taxon>Schistosomatidae</taxon>
        <taxon>Schistosoma</taxon>
    </lineage>
</organism>
<evidence type="ECO:0000313" key="2">
    <source>
        <dbReference type="Proteomes" id="UP000277204"/>
    </source>
</evidence>
<dbReference type="EMBL" id="UZAI01018817">
    <property type="protein sequence ID" value="VDP40421.1"/>
    <property type="molecule type" value="Genomic_DNA"/>
</dbReference>
<protein>
    <submittedName>
        <fullName evidence="1">Uncharacterized protein</fullName>
    </submittedName>
</protein>
<accession>A0A183N060</accession>
<gene>
    <name evidence="1" type="ORF">SMRZ_LOCUS21685</name>
</gene>
<keyword evidence="2" id="KW-1185">Reference proteome</keyword>
<dbReference type="Proteomes" id="UP000277204">
    <property type="component" value="Unassembled WGS sequence"/>
</dbReference>
<name>A0A183N060_9TREM</name>